<feature type="compositionally biased region" description="Basic and acidic residues" evidence="3">
    <location>
        <begin position="651"/>
        <end position="662"/>
    </location>
</feature>
<accession>A0AAN7VI18</accession>
<gene>
    <name evidence="5" type="ORF">RI129_003312</name>
</gene>
<dbReference type="InterPro" id="IPR024626">
    <property type="entry name" value="Kri1-like_C"/>
</dbReference>
<feature type="compositionally biased region" description="Basic residues" evidence="3">
    <location>
        <begin position="457"/>
        <end position="468"/>
    </location>
</feature>
<dbReference type="Proteomes" id="UP001329430">
    <property type="component" value="Chromosome 2"/>
</dbReference>
<feature type="compositionally biased region" description="Polar residues" evidence="3">
    <location>
        <begin position="618"/>
        <end position="629"/>
    </location>
</feature>
<feature type="compositionally biased region" description="Acidic residues" evidence="3">
    <location>
        <begin position="53"/>
        <end position="65"/>
    </location>
</feature>
<evidence type="ECO:0000256" key="1">
    <source>
        <dbReference type="ARBA" id="ARBA00007473"/>
    </source>
</evidence>
<dbReference type="AlphaFoldDB" id="A0AAN7VI18"/>
<feature type="compositionally biased region" description="Polar residues" evidence="3">
    <location>
        <begin position="447"/>
        <end position="456"/>
    </location>
</feature>
<comment type="similarity">
    <text evidence="1">Belongs to the KRI1 family.</text>
</comment>
<proteinExistence type="inferred from homology"/>
<sequence>MSQLFNDDSSDSEVDIKTNSEYAKNYDAWRQKEELHKLHMKYKDESDSSSSSSDDENEPEVNEQFEQDFLKTLSYLKNKDPRIYDNNFDCFTNVENNVKVKKKNKEQSMTIKDYERKLILEKGGQLSDEEQVNEEDKDSLTYTEEQRKLKEDFKNALNNVDDDENEEWGGIFKSRKKTSEQTAEEEDDYKLWLAGQKEHLDSQKDESELKPLKEFWTDPKLGEDEKFLRDYILKNRFLESENKDYIPTYDEVVHDSDEGLSEDEKALSTQEEFEHKYNFRYEEPDQDFIKRYPRTMEHSLRQKDDKRKVRRVERKERKVEEKKQKMEEMKQLKALKRKEIEEKIKKLQEVTGNDDMSFNLKDLDEDFDPNAHDQRMQELFNNEFYSVPEGDVKPEFPELDEELEIEKWNDWPGCNSEANEVTQEEIGGDEPHCEDENFNMDCDYDPTSHSTELINNSRKKKRQRRKSKFAQLVSEPKPVFNPTSDKSYQEYLDEYYKLDCEDIIGDVPCRFKYRSVVPNDFGLSVEEILMAKDKELNRWSSLKKAVQYRPDHVEKYDVVAFRKKGQNEYLKNKFIPSLFAEDEIEHIQPSSTAESNTKAKDQTLKKSEGWQKEEYNEAQESGGTSSVATDTEHKKKKPKLDSDNIDTDFVNEGKKMKKEKNENGANKTESDNDNSGVITKTEKKKSDKVKTNSFKQGKVNKKKKHKKAEENIGISDARLVAFGINPKRYKNKIKYGKM</sequence>
<dbReference type="PANTHER" id="PTHR14490">
    <property type="entry name" value="ZINC FINGER, ZZ TYPE"/>
    <property type="match status" value="1"/>
</dbReference>
<feature type="region of interest" description="Disordered" evidence="3">
    <location>
        <begin position="293"/>
        <end position="326"/>
    </location>
</feature>
<dbReference type="InterPro" id="IPR018034">
    <property type="entry name" value="Kri1"/>
</dbReference>
<reference evidence="5 6" key="1">
    <citation type="journal article" date="2024" name="Insects">
        <title>An Improved Chromosome-Level Genome Assembly of the Firefly Pyrocoelia pectoralis.</title>
        <authorList>
            <person name="Fu X."/>
            <person name="Meyer-Rochow V.B."/>
            <person name="Ballantyne L."/>
            <person name="Zhu X."/>
        </authorList>
    </citation>
    <scope>NUCLEOTIDE SEQUENCE [LARGE SCALE GENOMIC DNA]</scope>
    <source>
        <strain evidence="5">XCY_ONT2</strain>
    </source>
</reference>
<name>A0AAN7VI18_9COLE</name>
<feature type="compositionally biased region" description="Basic and acidic residues" evidence="3">
    <location>
        <begin position="680"/>
        <end position="690"/>
    </location>
</feature>
<evidence type="ECO:0000259" key="4">
    <source>
        <dbReference type="Pfam" id="PF12936"/>
    </source>
</evidence>
<protein>
    <recommendedName>
        <fullName evidence="2">Protein KRI1 homolog</fullName>
    </recommendedName>
</protein>
<feature type="region of interest" description="Disordered" evidence="3">
    <location>
        <begin position="122"/>
        <end position="144"/>
    </location>
</feature>
<evidence type="ECO:0000313" key="5">
    <source>
        <dbReference type="EMBL" id="KAK5648420.1"/>
    </source>
</evidence>
<dbReference type="GO" id="GO:0000447">
    <property type="term" value="P:endonucleolytic cleavage in ITS1 to separate SSU-rRNA from 5.8S rRNA and LSU-rRNA from tricistronic rRNA transcript (SSU-rRNA, 5.8S rRNA, LSU-rRNA)"/>
    <property type="evidence" value="ECO:0007669"/>
    <property type="project" value="TreeGrafter"/>
</dbReference>
<evidence type="ECO:0000313" key="6">
    <source>
        <dbReference type="Proteomes" id="UP001329430"/>
    </source>
</evidence>
<keyword evidence="6" id="KW-1185">Reference proteome</keyword>
<dbReference type="GO" id="GO:0005730">
    <property type="term" value="C:nucleolus"/>
    <property type="evidence" value="ECO:0007669"/>
    <property type="project" value="TreeGrafter"/>
</dbReference>
<feature type="region of interest" description="Disordered" evidence="3">
    <location>
        <begin position="588"/>
        <end position="714"/>
    </location>
</feature>
<feature type="domain" description="Kri1-like C-terminal" evidence="4">
    <location>
        <begin position="486"/>
        <end position="573"/>
    </location>
</feature>
<feature type="region of interest" description="Disordered" evidence="3">
    <location>
        <begin position="410"/>
        <end position="469"/>
    </location>
</feature>
<organism evidence="5 6">
    <name type="scientific">Pyrocoelia pectoralis</name>
    <dbReference type="NCBI Taxonomy" id="417401"/>
    <lineage>
        <taxon>Eukaryota</taxon>
        <taxon>Metazoa</taxon>
        <taxon>Ecdysozoa</taxon>
        <taxon>Arthropoda</taxon>
        <taxon>Hexapoda</taxon>
        <taxon>Insecta</taxon>
        <taxon>Pterygota</taxon>
        <taxon>Neoptera</taxon>
        <taxon>Endopterygota</taxon>
        <taxon>Coleoptera</taxon>
        <taxon>Polyphaga</taxon>
        <taxon>Elateriformia</taxon>
        <taxon>Elateroidea</taxon>
        <taxon>Lampyridae</taxon>
        <taxon>Lampyrinae</taxon>
        <taxon>Pyrocoelia</taxon>
    </lineage>
</organism>
<dbReference type="EMBL" id="JAVRBK010000002">
    <property type="protein sequence ID" value="KAK5648420.1"/>
    <property type="molecule type" value="Genomic_DNA"/>
</dbReference>
<feature type="compositionally biased region" description="Acidic residues" evidence="3">
    <location>
        <begin position="127"/>
        <end position="137"/>
    </location>
</feature>
<comment type="caution">
    <text evidence="5">The sequence shown here is derived from an EMBL/GenBank/DDBJ whole genome shotgun (WGS) entry which is preliminary data.</text>
</comment>
<evidence type="ECO:0000256" key="3">
    <source>
        <dbReference type="SAM" id="MobiDB-lite"/>
    </source>
</evidence>
<dbReference type="PANTHER" id="PTHR14490:SF5">
    <property type="entry name" value="PROTEIN KRI1 HOMOLOG"/>
    <property type="match status" value="1"/>
</dbReference>
<feature type="region of interest" description="Disordered" evidence="3">
    <location>
        <begin position="40"/>
        <end position="65"/>
    </location>
</feature>
<evidence type="ECO:0000256" key="2">
    <source>
        <dbReference type="ARBA" id="ARBA00017294"/>
    </source>
</evidence>
<dbReference type="Pfam" id="PF12936">
    <property type="entry name" value="Kri1_C"/>
    <property type="match status" value="1"/>
</dbReference>
<feature type="compositionally biased region" description="Basic and acidic residues" evidence="3">
    <location>
        <begin position="597"/>
        <end position="615"/>
    </location>
</feature>
<dbReference type="Pfam" id="PF05178">
    <property type="entry name" value="Kri1"/>
    <property type="match status" value="1"/>
</dbReference>
<dbReference type="GO" id="GO:0030686">
    <property type="term" value="C:90S preribosome"/>
    <property type="evidence" value="ECO:0007669"/>
    <property type="project" value="TreeGrafter"/>
</dbReference>